<dbReference type="GO" id="GO:0003677">
    <property type="term" value="F:DNA binding"/>
    <property type="evidence" value="ECO:0007669"/>
    <property type="project" value="UniProtKB-KW"/>
</dbReference>
<accession>A0A9J7ATZ5</accession>
<dbReference type="InterPro" id="IPR005119">
    <property type="entry name" value="LysR_subst-bd"/>
</dbReference>
<dbReference type="Proteomes" id="UP001060336">
    <property type="component" value="Chromosome"/>
</dbReference>
<evidence type="ECO:0000313" key="7">
    <source>
        <dbReference type="EMBL" id="UUX51187.1"/>
    </source>
</evidence>
<dbReference type="PANTHER" id="PTHR30419">
    <property type="entry name" value="HTH-TYPE TRANSCRIPTIONAL REGULATOR YBHD"/>
    <property type="match status" value="1"/>
</dbReference>
<comment type="similarity">
    <text evidence="1">Belongs to the LysR transcriptional regulatory family.</text>
</comment>
<dbReference type="InterPro" id="IPR000847">
    <property type="entry name" value="LysR_HTH_N"/>
</dbReference>
<evidence type="ECO:0000256" key="2">
    <source>
        <dbReference type="ARBA" id="ARBA00023015"/>
    </source>
</evidence>
<keyword evidence="2" id="KW-0805">Transcription regulation</keyword>
<evidence type="ECO:0000256" key="4">
    <source>
        <dbReference type="ARBA" id="ARBA00023163"/>
    </source>
</evidence>
<dbReference type="PRINTS" id="PR00039">
    <property type="entry name" value="HTHLYSR"/>
</dbReference>
<proteinExistence type="inferred from homology"/>
<evidence type="ECO:0000259" key="6">
    <source>
        <dbReference type="PROSITE" id="PS50931"/>
    </source>
</evidence>
<dbReference type="SUPFAM" id="SSF46785">
    <property type="entry name" value="Winged helix' DNA-binding domain"/>
    <property type="match status" value="1"/>
</dbReference>
<evidence type="ECO:0000256" key="5">
    <source>
        <dbReference type="SAM" id="Coils"/>
    </source>
</evidence>
<dbReference type="InterPro" id="IPR036390">
    <property type="entry name" value="WH_DNA-bd_sf"/>
</dbReference>
<dbReference type="GO" id="GO:0005829">
    <property type="term" value="C:cytosol"/>
    <property type="evidence" value="ECO:0007669"/>
    <property type="project" value="TreeGrafter"/>
</dbReference>
<name>A0A9J7ATZ5_9PROT</name>
<dbReference type="AlphaFoldDB" id="A0A9J7ATZ5"/>
<reference evidence="7" key="1">
    <citation type="submission" date="2022-08" db="EMBL/GenBank/DDBJ databases">
        <title>Nisaea acidiphila sp. nov., isolated from a marine algal debris and emended description of the genus Nisaea Urios et al. 2008.</title>
        <authorList>
            <person name="Kwon K."/>
        </authorList>
    </citation>
    <scope>NUCLEOTIDE SEQUENCE</scope>
    <source>
        <strain evidence="7">MEBiC11861</strain>
    </source>
</reference>
<dbReference type="GO" id="GO:0003700">
    <property type="term" value="F:DNA-binding transcription factor activity"/>
    <property type="evidence" value="ECO:0007669"/>
    <property type="project" value="InterPro"/>
</dbReference>
<keyword evidence="3" id="KW-0238">DNA-binding</keyword>
<dbReference type="PROSITE" id="PS50931">
    <property type="entry name" value="HTH_LYSR"/>
    <property type="match status" value="1"/>
</dbReference>
<protein>
    <submittedName>
        <fullName evidence="7">LysR substrate-binding domain-containing protein</fullName>
    </submittedName>
</protein>
<dbReference type="Pfam" id="PF00126">
    <property type="entry name" value="HTH_1"/>
    <property type="match status" value="1"/>
</dbReference>
<feature type="domain" description="HTH lysR-type" evidence="6">
    <location>
        <begin position="7"/>
        <end position="64"/>
    </location>
</feature>
<dbReference type="Pfam" id="PF03466">
    <property type="entry name" value="LysR_substrate"/>
    <property type="match status" value="1"/>
</dbReference>
<feature type="coiled-coil region" evidence="5">
    <location>
        <begin position="63"/>
        <end position="90"/>
    </location>
</feature>
<keyword evidence="5" id="KW-0175">Coiled coil</keyword>
<dbReference type="RefSeq" id="WP_257770531.1">
    <property type="nucleotide sequence ID" value="NZ_CP102480.1"/>
</dbReference>
<evidence type="ECO:0000313" key="8">
    <source>
        <dbReference type="Proteomes" id="UP001060336"/>
    </source>
</evidence>
<dbReference type="EMBL" id="CP102480">
    <property type="protein sequence ID" value="UUX51187.1"/>
    <property type="molecule type" value="Genomic_DNA"/>
</dbReference>
<dbReference type="InterPro" id="IPR036388">
    <property type="entry name" value="WH-like_DNA-bd_sf"/>
</dbReference>
<keyword evidence="8" id="KW-1185">Reference proteome</keyword>
<dbReference type="SUPFAM" id="SSF53850">
    <property type="entry name" value="Periplasmic binding protein-like II"/>
    <property type="match status" value="1"/>
</dbReference>
<dbReference type="CDD" id="cd05466">
    <property type="entry name" value="PBP2_LTTR_substrate"/>
    <property type="match status" value="1"/>
</dbReference>
<keyword evidence="4" id="KW-0804">Transcription</keyword>
<evidence type="ECO:0000256" key="3">
    <source>
        <dbReference type="ARBA" id="ARBA00023125"/>
    </source>
</evidence>
<dbReference type="Gene3D" id="3.40.190.290">
    <property type="match status" value="1"/>
</dbReference>
<organism evidence="7 8">
    <name type="scientific">Nisaea acidiphila</name>
    <dbReference type="NCBI Taxonomy" id="1862145"/>
    <lineage>
        <taxon>Bacteria</taxon>
        <taxon>Pseudomonadati</taxon>
        <taxon>Pseudomonadota</taxon>
        <taxon>Alphaproteobacteria</taxon>
        <taxon>Rhodospirillales</taxon>
        <taxon>Thalassobaculaceae</taxon>
        <taxon>Nisaea</taxon>
    </lineage>
</organism>
<sequence>MHRDVKPSPYQIAAFTQAARDRSFSKAAKNTGVTQSSITQHVAKLEKAMGVQLFQRKREGLELTRAGRELFEISDRLRSLEQQVEEKLQDYGGLATGHLRIIANAPRPIMPVIARYGGQYPKVEIEFSLCSRAEALRLLNAREVDIAVIVAAPEEDGLDVEKIGTTRYKAFVHRDHPLAGRGTVSLRELAGETLILPEEGSLTKSLVMGRAQQHGIELTSTVRTHSFPMVKEAVLHGIGVGFLLEEGQHPSANLVALDVLEIRDVFEVCLVTPQEKRNLRLISSFCDALLDAN</sequence>
<gene>
    <name evidence="7" type="ORF">NUH88_05720</name>
</gene>
<dbReference type="Gene3D" id="1.10.10.10">
    <property type="entry name" value="Winged helix-like DNA-binding domain superfamily/Winged helix DNA-binding domain"/>
    <property type="match status" value="1"/>
</dbReference>
<evidence type="ECO:0000256" key="1">
    <source>
        <dbReference type="ARBA" id="ARBA00009437"/>
    </source>
</evidence>
<dbReference type="KEGG" id="naci:NUH88_05720"/>
<dbReference type="InterPro" id="IPR050950">
    <property type="entry name" value="HTH-type_LysR_regulators"/>
</dbReference>